<dbReference type="GO" id="GO:0055085">
    <property type="term" value="P:transmembrane transport"/>
    <property type="evidence" value="ECO:0007669"/>
    <property type="project" value="InterPro"/>
</dbReference>
<evidence type="ECO:0000256" key="6">
    <source>
        <dbReference type="ARBA" id="ARBA00022989"/>
    </source>
</evidence>
<dbReference type="STRING" id="1447715.AH67_02670"/>
<feature type="transmembrane region" description="Helical" evidence="8">
    <location>
        <begin position="282"/>
        <end position="304"/>
    </location>
</feature>
<dbReference type="CDD" id="cd06261">
    <property type="entry name" value="TM_PBP2"/>
    <property type="match status" value="1"/>
</dbReference>
<dbReference type="RefSeq" id="WP_052177235.1">
    <property type="nucleotide sequence ID" value="NZ_CP007457.1"/>
</dbReference>
<accession>A0A0A7I9T6</accession>
<feature type="transmembrane region" description="Helical" evidence="8">
    <location>
        <begin position="244"/>
        <end position="262"/>
    </location>
</feature>
<sequence>MALLNYSVAIDVLEADSGADFESERSSVAANRPLGCHRHRGTNAVCGPRSVWQPYDRPGSVSKTGILLGFSLFLLLPIAGMLYFTFRSATGGFTVDHWLALFDVSGFSFMTLSEGLLNSLMLVAVTLAIELMLVIPAFVLISVRFPRLNRAMGVIMLLPIAIPAIILVVGLAPALAFFADIVGPNTWTLALAYGILALPFVYTTISSDLRGLDCRTLAQAAESLGAGWLRTLTDILLPCIRRSIISSMLITTAIVLGEFTIASLLNRTTLQTALISISKTDVYLSVIVTLIVLLCTLVALFIMATGNRPSRKES</sequence>
<proteinExistence type="inferred from homology"/>
<evidence type="ECO:0000259" key="9">
    <source>
        <dbReference type="PROSITE" id="PS50928"/>
    </source>
</evidence>
<keyword evidence="3" id="KW-1003">Cell membrane</keyword>
<dbReference type="InterPro" id="IPR000515">
    <property type="entry name" value="MetI-like"/>
</dbReference>
<reference evidence="10 11" key="1">
    <citation type="journal article" date="2015" name="Genome Announc.">
        <title>Bifidobacterium pseudolongum Strain PV8-2, Isolated from a Stool Sample of an Anemic Kenyan Infant.</title>
        <authorList>
            <person name="Vazquez-Gutierrez P."/>
            <person name="Lacroix C."/>
            <person name="Chassard C."/>
            <person name="Klumpp J."/>
            <person name="Stevens M.J."/>
            <person name="Jans C."/>
        </authorList>
    </citation>
    <scope>NUCLEOTIDE SEQUENCE [LARGE SCALE GENOMIC DNA]</scope>
    <source>
        <strain evidence="10 11">PV8-2</strain>
    </source>
</reference>
<organism evidence="10 11">
    <name type="scientific">Bifidobacterium pseudolongum PV8-2</name>
    <dbReference type="NCBI Taxonomy" id="1447715"/>
    <lineage>
        <taxon>Bacteria</taxon>
        <taxon>Bacillati</taxon>
        <taxon>Actinomycetota</taxon>
        <taxon>Actinomycetes</taxon>
        <taxon>Bifidobacteriales</taxon>
        <taxon>Bifidobacteriaceae</taxon>
        <taxon>Bifidobacterium</taxon>
    </lineage>
</organism>
<dbReference type="Gene3D" id="1.10.3720.10">
    <property type="entry name" value="MetI-like"/>
    <property type="match status" value="1"/>
</dbReference>
<dbReference type="PANTHER" id="PTHR43357:SF4">
    <property type="entry name" value="INNER MEMBRANE ABC TRANSPORTER PERMEASE PROTEIN YDCV"/>
    <property type="match status" value="1"/>
</dbReference>
<dbReference type="PANTHER" id="PTHR43357">
    <property type="entry name" value="INNER MEMBRANE ABC TRANSPORTER PERMEASE PROTEIN YDCV"/>
    <property type="match status" value="1"/>
</dbReference>
<dbReference type="PROSITE" id="PS50928">
    <property type="entry name" value="ABC_TM1"/>
    <property type="match status" value="1"/>
</dbReference>
<dbReference type="EMBL" id="CP007457">
    <property type="protein sequence ID" value="AIZ15965.1"/>
    <property type="molecule type" value="Genomic_DNA"/>
</dbReference>
<comment type="similarity">
    <text evidence="8">Belongs to the binding-protein-dependent transport system permease family.</text>
</comment>
<dbReference type="Proteomes" id="UP000030636">
    <property type="component" value="Chromosome"/>
</dbReference>
<gene>
    <name evidence="10" type="ORF">AH67_02670</name>
</gene>
<comment type="subcellular location">
    <subcellularLocation>
        <location evidence="1">Cell inner membrane</location>
        <topology evidence="1">Multi-pass membrane protein</topology>
    </subcellularLocation>
    <subcellularLocation>
        <location evidence="8">Cell membrane</location>
        <topology evidence="8">Multi-pass membrane protein</topology>
    </subcellularLocation>
</comment>
<dbReference type="AlphaFoldDB" id="A0A0A7I9T6"/>
<protein>
    <submittedName>
        <fullName evidence="10">ABC transporter permease</fullName>
    </submittedName>
</protein>
<evidence type="ECO:0000256" key="3">
    <source>
        <dbReference type="ARBA" id="ARBA00022475"/>
    </source>
</evidence>
<keyword evidence="7 8" id="KW-0472">Membrane</keyword>
<evidence type="ECO:0000256" key="8">
    <source>
        <dbReference type="RuleBase" id="RU363032"/>
    </source>
</evidence>
<evidence type="ECO:0000256" key="1">
    <source>
        <dbReference type="ARBA" id="ARBA00004429"/>
    </source>
</evidence>
<evidence type="ECO:0000313" key="10">
    <source>
        <dbReference type="EMBL" id="AIZ15965.1"/>
    </source>
</evidence>
<dbReference type="GO" id="GO:0005886">
    <property type="term" value="C:plasma membrane"/>
    <property type="evidence" value="ECO:0007669"/>
    <property type="project" value="UniProtKB-SubCell"/>
</dbReference>
<evidence type="ECO:0000313" key="11">
    <source>
        <dbReference type="Proteomes" id="UP000030636"/>
    </source>
</evidence>
<dbReference type="InterPro" id="IPR035906">
    <property type="entry name" value="MetI-like_sf"/>
</dbReference>
<keyword evidence="11" id="KW-1185">Reference proteome</keyword>
<evidence type="ECO:0000256" key="4">
    <source>
        <dbReference type="ARBA" id="ARBA00022519"/>
    </source>
</evidence>
<dbReference type="OrthoDB" id="5622164at2"/>
<dbReference type="HOGENOM" id="CLU_016047_3_2_11"/>
<feature type="transmembrane region" description="Helical" evidence="8">
    <location>
        <begin position="66"/>
        <end position="86"/>
    </location>
</feature>
<keyword evidence="4" id="KW-0997">Cell inner membrane</keyword>
<dbReference type="SUPFAM" id="SSF161098">
    <property type="entry name" value="MetI-like"/>
    <property type="match status" value="1"/>
</dbReference>
<feature type="transmembrane region" description="Helical" evidence="8">
    <location>
        <begin position="155"/>
        <end position="179"/>
    </location>
</feature>
<keyword evidence="6 8" id="KW-1133">Transmembrane helix</keyword>
<evidence type="ECO:0000256" key="2">
    <source>
        <dbReference type="ARBA" id="ARBA00022448"/>
    </source>
</evidence>
<evidence type="ECO:0000256" key="7">
    <source>
        <dbReference type="ARBA" id="ARBA00023136"/>
    </source>
</evidence>
<keyword evidence="5 8" id="KW-0812">Transmembrane</keyword>
<feature type="transmembrane region" description="Helical" evidence="8">
    <location>
        <begin position="123"/>
        <end position="143"/>
    </location>
</feature>
<name>A0A0A7I9T6_9BIFI</name>
<evidence type="ECO:0000256" key="5">
    <source>
        <dbReference type="ARBA" id="ARBA00022692"/>
    </source>
</evidence>
<feature type="transmembrane region" description="Helical" evidence="8">
    <location>
        <begin position="185"/>
        <end position="205"/>
    </location>
</feature>
<dbReference type="KEGG" id="bpsp:AH67_02670"/>
<dbReference type="Pfam" id="PF00528">
    <property type="entry name" value="BPD_transp_1"/>
    <property type="match status" value="1"/>
</dbReference>
<feature type="domain" description="ABC transmembrane type-1" evidence="9">
    <location>
        <begin position="116"/>
        <end position="303"/>
    </location>
</feature>
<keyword evidence="2 8" id="KW-0813">Transport</keyword>